<gene>
    <name evidence="1" type="ORF">LCGC14_1486400</name>
</gene>
<proteinExistence type="predicted"/>
<sequence>VTNVDLMAKLDELIGLNKKFLERLGSIWKHKRWLEHEILEKNQNESIIKETESEIKKQSAEDLGQEIGKLIANFWTSQK</sequence>
<comment type="caution">
    <text evidence="1">The sequence shown here is derived from an EMBL/GenBank/DDBJ whole genome shotgun (WGS) entry which is preliminary data.</text>
</comment>
<organism evidence="1">
    <name type="scientific">marine sediment metagenome</name>
    <dbReference type="NCBI Taxonomy" id="412755"/>
    <lineage>
        <taxon>unclassified sequences</taxon>
        <taxon>metagenomes</taxon>
        <taxon>ecological metagenomes</taxon>
    </lineage>
</organism>
<protein>
    <submittedName>
        <fullName evidence="1">Uncharacterized protein</fullName>
    </submittedName>
</protein>
<dbReference type="AlphaFoldDB" id="A0A0F9J8Q5"/>
<dbReference type="EMBL" id="LAZR01010636">
    <property type="protein sequence ID" value="KKM65913.1"/>
    <property type="molecule type" value="Genomic_DNA"/>
</dbReference>
<evidence type="ECO:0000313" key="1">
    <source>
        <dbReference type="EMBL" id="KKM65913.1"/>
    </source>
</evidence>
<name>A0A0F9J8Q5_9ZZZZ</name>
<reference evidence="1" key="1">
    <citation type="journal article" date="2015" name="Nature">
        <title>Complex archaea that bridge the gap between prokaryotes and eukaryotes.</title>
        <authorList>
            <person name="Spang A."/>
            <person name="Saw J.H."/>
            <person name="Jorgensen S.L."/>
            <person name="Zaremba-Niedzwiedzka K."/>
            <person name="Martijn J."/>
            <person name="Lind A.E."/>
            <person name="van Eijk R."/>
            <person name="Schleper C."/>
            <person name="Guy L."/>
            <person name="Ettema T.J."/>
        </authorList>
    </citation>
    <scope>NUCLEOTIDE SEQUENCE</scope>
</reference>
<feature type="non-terminal residue" evidence="1">
    <location>
        <position position="1"/>
    </location>
</feature>
<accession>A0A0F9J8Q5</accession>